<reference evidence="1" key="2">
    <citation type="journal article" date="2022" name="New Phytol.">
        <title>Evolutionary transition to the ectomycorrhizal habit in the genomes of a hyperdiverse lineage of mushroom-forming fungi.</title>
        <authorList>
            <person name="Looney B."/>
            <person name="Miyauchi S."/>
            <person name="Morin E."/>
            <person name="Drula E."/>
            <person name="Courty P.E."/>
            <person name="Kohler A."/>
            <person name="Kuo A."/>
            <person name="LaButti K."/>
            <person name="Pangilinan J."/>
            <person name="Lipzen A."/>
            <person name="Riley R."/>
            <person name="Andreopoulos W."/>
            <person name="He G."/>
            <person name="Johnson J."/>
            <person name="Nolan M."/>
            <person name="Tritt A."/>
            <person name="Barry K.W."/>
            <person name="Grigoriev I.V."/>
            <person name="Nagy L.G."/>
            <person name="Hibbett D."/>
            <person name="Henrissat B."/>
            <person name="Matheny P.B."/>
            <person name="Labbe J."/>
            <person name="Martin F.M."/>
        </authorList>
    </citation>
    <scope>NUCLEOTIDE SEQUENCE</scope>
    <source>
        <strain evidence="1">EC-137</strain>
    </source>
</reference>
<sequence>MHLLGSMRVLSIAVFTLAFPPLYIFALCVLAGSRPAVTTSDPNFGRRSSLVSNGVVCPLPPTPAKSTPVITPSAVSPALDFRLVFIFTSDEHGLMLSHAGHATYPSFRVPRNATKPADAA</sequence>
<name>A0ACB8QG83_9AGAM</name>
<accession>A0ACB8QG83</accession>
<reference evidence="1" key="1">
    <citation type="submission" date="2021-02" db="EMBL/GenBank/DDBJ databases">
        <authorList>
            <consortium name="DOE Joint Genome Institute"/>
            <person name="Ahrendt S."/>
            <person name="Looney B.P."/>
            <person name="Miyauchi S."/>
            <person name="Morin E."/>
            <person name="Drula E."/>
            <person name="Courty P.E."/>
            <person name="Chicoki N."/>
            <person name="Fauchery L."/>
            <person name="Kohler A."/>
            <person name="Kuo A."/>
            <person name="Labutti K."/>
            <person name="Pangilinan J."/>
            <person name="Lipzen A."/>
            <person name="Riley R."/>
            <person name="Andreopoulos W."/>
            <person name="He G."/>
            <person name="Johnson J."/>
            <person name="Barry K.W."/>
            <person name="Grigoriev I.V."/>
            <person name="Nagy L."/>
            <person name="Hibbett D."/>
            <person name="Henrissat B."/>
            <person name="Matheny P.B."/>
            <person name="Labbe J."/>
            <person name="Martin F."/>
        </authorList>
    </citation>
    <scope>NUCLEOTIDE SEQUENCE</scope>
    <source>
        <strain evidence="1">EC-137</strain>
    </source>
</reference>
<dbReference type="Proteomes" id="UP000814128">
    <property type="component" value="Unassembled WGS sequence"/>
</dbReference>
<gene>
    <name evidence="1" type="ORF">K488DRAFT_87605</name>
</gene>
<comment type="caution">
    <text evidence="1">The sequence shown here is derived from an EMBL/GenBank/DDBJ whole genome shotgun (WGS) entry which is preliminary data.</text>
</comment>
<proteinExistence type="predicted"/>
<evidence type="ECO:0000313" key="2">
    <source>
        <dbReference type="Proteomes" id="UP000814128"/>
    </source>
</evidence>
<dbReference type="EMBL" id="MU273613">
    <property type="protein sequence ID" value="KAI0030601.1"/>
    <property type="molecule type" value="Genomic_DNA"/>
</dbReference>
<keyword evidence="2" id="KW-1185">Reference proteome</keyword>
<evidence type="ECO:0000313" key="1">
    <source>
        <dbReference type="EMBL" id="KAI0030601.1"/>
    </source>
</evidence>
<organism evidence="1 2">
    <name type="scientific">Vararia minispora EC-137</name>
    <dbReference type="NCBI Taxonomy" id="1314806"/>
    <lineage>
        <taxon>Eukaryota</taxon>
        <taxon>Fungi</taxon>
        <taxon>Dikarya</taxon>
        <taxon>Basidiomycota</taxon>
        <taxon>Agaricomycotina</taxon>
        <taxon>Agaricomycetes</taxon>
        <taxon>Russulales</taxon>
        <taxon>Lachnocladiaceae</taxon>
        <taxon>Vararia</taxon>
    </lineage>
</organism>
<protein>
    <submittedName>
        <fullName evidence="1">Uncharacterized protein</fullName>
    </submittedName>
</protein>